<comment type="pathway">
    <text evidence="1">Glycan metabolism; L-arabinan degradation.</text>
</comment>
<evidence type="ECO:0000313" key="9">
    <source>
        <dbReference type="EMBL" id="SDC11350.1"/>
    </source>
</evidence>
<dbReference type="GO" id="GO:0005975">
    <property type="term" value="P:carbohydrate metabolic process"/>
    <property type="evidence" value="ECO:0007669"/>
    <property type="project" value="InterPro"/>
</dbReference>
<dbReference type="PANTHER" id="PTHR43301">
    <property type="entry name" value="ARABINAN ENDO-1,5-ALPHA-L-ARABINOSIDASE"/>
    <property type="match status" value="1"/>
</dbReference>
<keyword evidence="6" id="KW-0326">Glycosidase</keyword>
<sequence length="982" mass="99569">MTKSSSARVARPRRARATLALALTAASLASMVAASAPAASAAETAPAPALEYTFDQIDARPAGGAIIADSAPGAHPGTVVNSGAMSVAGPTGAAGDLALSLPGGSNTSAAPHVRIAPGLIPAGTADVTMSAWIKWSGAPQCTWPFTLGSSVDAHVLATTQCGNSGYGAIKSGYEVRASGTAPVAASRWVHMAVVVAGGKTVSTYLDGALVGQAATTHTAAAAMGTSAFSGYLGKSFYGPDAYWAGAIDDVKVWTSALTAGQLQQSESDVHTAIARGDATVSLGDTSNVTADLALPTTGAGGSAISWTSSAPGVVSTSGAVVRPAAGSPDASVVLTPTATHGGVDVVGAAITVKVPAYAQGDSAQAELARAVADAVAADPALAGPLRGNVTLPSTGADLDATKGRAGASGAVITWASSNEAVVSSVDKGTAPNVVAKGAVTRPTADTEVTLTATVTVAGATPVTRALTRTVPAAAPVAAGDLDAYLFAYFTGDNVEGEKIRFATSDGNDSLRWKTLNDAQPVLTSTKGTKGLRDPFILRSKEGDRFFLLATDLSVGTSGWGGATNRGSHFLEIWESTDLVNWGEQRHIEVNLPNAGMTWAPEAIYDDSIGAYTVYWTSTLFTDGADRNVADGNGPQILISTTRDFRDFTTPQPWFKAKDVAGLNQGAGLIDSTVLKEGDTYYRFTKATQTSGCASPDIIGQKSTNLRATTESGAWSLIDTCIGRTAGTPEVEGPEIFKANEGDRAGYKYFLWVDNYGGRGYIPLGTNSLEGDIQWTIPSSFSLPASPRHGSILAITAKERDALAAKWNPSLLVTSVDPVAATVPAGSTEVSLPGTVQASFKDGHRETVAVTWEKADLSSLKKAGDTVQVRGQLANSAATPAVATVTATAPPGPAVTAVASARCMAGKVLLTTRATNDSDAAATITVTSAWGSKTHTAVAPGATVSTTTTVRASSIEGGTVTVAASGPSGSRTVEAPYAAVSCR</sequence>
<evidence type="ECO:0000256" key="4">
    <source>
        <dbReference type="ARBA" id="ARBA00022801"/>
    </source>
</evidence>
<dbReference type="Pfam" id="PF07532">
    <property type="entry name" value="Big_4"/>
    <property type="match status" value="1"/>
</dbReference>
<proteinExistence type="inferred from homology"/>
<evidence type="ECO:0000256" key="2">
    <source>
        <dbReference type="ARBA" id="ARBA00009865"/>
    </source>
</evidence>
<name>A0A1G6IY51_9MICO</name>
<dbReference type="CDD" id="cd08983">
    <property type="entry name" value="GH43_Bt3655-like"/>
    <property type="match status" value="1"/>
</dbReference>
<dbReference type="InterPro" id="IPR050727">
    <property type="entry name" value="GH43_arabinanases"/>
</dbReference>
<organism evidence="9 10">
    <name type="scientific">Microbacterium enclense</name>
    <dbReference type="NCBI Taxonomy" id="993073"/>
    <lineage>
        <taxon>Bacteria</taxon>
        <taxon>Bacillati</taxon>
        <taxon>Actinomycetota</taxon>
        <taxon>Actinomycetes</taxon>
        <taxon>Micrococcales</taxon>
        <taxon>Microbacteriaceae</taxon>
        <taxon>Microbacterium</taxon>
    </lineage>
</organism>
<gene>
    <name evidence="9" type="ORF">SAMN05216418_1653</name>
</gene>
<evidence type="ECO:0000256" key="7">
    <source>
        <dbReference type="SAM" id="SignalP"/>
    </source>
</evidence>
<evidence type="ECO:0000256" key="6">
    <source>
        <dbReference type="ARBA" id="ARBA00023295"/>
    </source>
</evidence>
<evidence type="ECO:0000256" key="1">
    <source>
        <dbReference type="ARBA" id="ARBA00004834"/>
    </source>
</evidence>
<dbReference type="PANTHER" id="PTHR43301:SF3">
    <property type="entry name" value="ARABINAN ENDO-1,5-ALPHA-L-ARABINOSIDASE A-RELATED"/>
    <property type="match status" value="1"/>
</dbReference>
<dbReference type="Pfam" id="PF04616">
    <property type="entry name" value="Glyco_hydro_43"/>
    <property type="match status" value="1"/>
</dbReference>
<dbReference type="Gene3D" id="2.60.120.200">
    <property type="match status" value="1"/>
</dbReference>
<dbReference type="GO" id="GO:0004553">
    <property type="term" value="F:hydrolase activity, hydrolyzing O-glycosyl compounds"/>
    <property type="evidence" value="ECO:0007669"/>
    <property type="project" value="InterPro"/>
</dbReference>
<comment type="similarity">
    <text evidence="2">Belongs to the glycosyl hydrolase 43 family.</text>
</comment>
<dbReference type="InterPro" id="IPR046780">
    <property type="entry name" value="aBig_2"/>
</dbReference>
<dbReference type="SMART" id="SM00560">
    <property type="entry name" value="LamGL"/>
    <property type="match status" value="1"/>
</dbReference>
<dbReference type="SUPFAM" id="SSF49899">
    <property type="entry name" value="Concanavalin A-like lectins/glucanases"/>
    <property type="match status" value="1"/>
</dbReference>
<dbReference type="STRING" id="993073.AS029_06990"/>
<evidence type="ECO:0000259" key="8">
    <source>
        <dbReference type="SMART" id="SM00560"/>
    </source>
</evidence>
<evidence type="ECO:0000313" key="10">
    <source>
        <dbReference type="Proteomes" id="UP000183203"/>
    </source>
</evidence>
<dbReference type="InterPro" id="IPR006558">
    <property type="entry name" value="LamG-like"/>
</dbReference>
<dbReference type="EMBL" id="FMYG01000003">
    <property type="protein sequence ID" value="SDC11350.1"/>
    <property type="molecule type" value="Genomic_DNA"/>
</dbReference>
<dbReference type="SUPFAM" id="SSF75005">
    <property type="entry name" value="Arabinanase/levansucrase/invertase"/>
    <property type="match status" value="1"/>
</dbReference>
<dbReference type="AlphaFoldDB" id="A0A1G6IY51"/>
<protein>
    <submittedName>
        <fullName evidence="9">Glycosyl hydrolases family 43</fullName>
    </submittedName>
</protein>
<dbReference type="InterPro" id="IPR011081">
    <property type="entry name" value="Big_4"/>
</dbReference>
<dbReference type="RefSeq" id="WP_058231865.1">
    <property type="nucleotide sequence ID" value="NZ_FMYG01000003.1"/>
</dbReference>
<dbReference type="OrthoDB" id="9758923at2"/>
<evidence type="ECO:0000256" key="3">
    <source>
        <dbReference type="ARBA" id="ARBA00022729"/>
    </source>
</evidence>
<reference evidence="9 10" key="1">
    <citation type="submission" date="2016-09" db="EMBL/GenBank/DDBJ databases">
        <authorList>
            <person name="Capua I."/>
            <person name="De Benedictis P."/>
            <person name="Joannis T."/>
            <person name="Lombin L.H."/>
            <person name="Cattoli G."/>
        </authorList>
    </citation>
    <scope>NUCLEOTIDE SEQUENCE [LARGE SCALE GENOMIC DNA]</scope>
    <source>
        <strain evidence="9 10">NIO-1002</strain>
    </source>
</reference>
<keyword evidence="5" id="KW-1015">Disulfide bond</keyword>
<feature type="chain" id="PRO_5039209527" evidence="7">
    <location>
        <begin position="42"/>
        <end position="982"/>
    </location>
</feature>
<keyword evidence="4 9" id="KW-0378">Hydrolase</keyword>
<dbReference type="Pfam" id="PF13385">
    <property type="entry name" value="Laminin_G_3"/>
    <property type="match status" value="1"/>
</dbReference>
<feature type="domain" description="LamG-like jellyroll fold" evidence="8">
    <location>
        <begin position="125"/>
        <end position="260"/>
    </location>
</feature>
<keyword evidence="3 7" id="KW-0732">Signal</keyword>
<dbReference type="InterPro" id="IPR023296">
    <property type="entry name" value="Glyco_hydro_beta-prop_sf"/>
</dbReference>
<dbReference type="Gene3D" id="2.115.10.20">
    <property type="entry name" value="Glycosyl hydrolase domain, family 43"/>
    <property type="match status" value="1"/>
</dbReference>
<feature type="signal peptide" evidence="7">
    <location>
        <begin position="1"/>
        <end position="41"/>
    </location>
</feature>
<dbReference type="Proteomes" id="UP000183203">
    <property type="component" value="Unassembled WGS sequence"/>
</dbReference>
<evidence type="ECO:0000256" key="5">
    <source>
        <dbReference type="ARBA" id="ARBA00023157"/>
    </source>
</evidence>
<dbReference type="Pfam" id="PF20578">
    <property type="entry name" value="aBig_2"/>
    <property type="match status" value="1"/>
</dbReference>
<accession>A0A1G6IY51</accession>
<dbReference type="InterPro" id="IPR013320">
    <property type="entry name" value="ConA-like_dom_sf"/>
</dbReference>
<dbReference type="InterPro" id="IPR006710">
    <property type="entry name" value="Glyco_hydro_43"/>
</dbReference>